<dbReference type="Ensembl" id="ENSCAFT00000087923.2">
    <property type="protein sequence ID" value="ENSCAFP00000058960.1"/>
    <property type="gene ID" value="ENSCAFG00000042871.2"/>
</dbReference>
<organism evidence="3 5">
    <name type="scientific">Canis lupus familiaris</name>
    <name type="common">Dog</name>
    <name type="synonym">Canis familiaris</name>
    <dbReference type="NCBI Taxonomy" id="9615"/>
    <lineage>
        <taxon>Eukaryota</taxon>
        <taxon>Metazoa</taxon>
        <taxon>Chordata</taxon>
        <taxon>Craniata</taxon>
        <taxon>Vertebrata</taxon>
        <taxon>Euteleostomi</taxon>
        <taxon>Mammalia</taxon>
        <taxon>Eutheria</taxon>
        <taxon>Laurasiatheria</taxon>
        <taxon>Carnivora</taxon>
        <taxon>Caniformia</taxon>
        <taxon>Canidae</taxon>
        <taxon>Canis</taxon>
    </lineage>
</organism>
<evidence type="ECO:0000313" key="2">
    <source>
        <dbReference type="Ensembl" id="ENSCAFP00000058960.1"/>
    </source>
</evidence>
<dbReference type="Proteomes" id="UP000694542">
    <property type="component" value="Chromosome 9"/>
</dbReference>
<dbReference type="Ensembl" id="ENSCAFT00040028566.1">
    <property type="protein sequence ID" value="ENSCAFP00040024817.1"/>
    <property type="gene ID" value="ENSCAFG00040015521.1"/>
</dbReference>
<reference evidence="2 4" key="1">
    <citation type="journal article" date="2005" name="Nature">
        <title>Genome sequence, comparative analysis and haplotype structure of the domestic dog.</title>
        <authorList>
            <consortium name="Broad Sequencing Platform"/>
            <person name="Lindblad-Toh K."/>
            <person name="Wade C.M."/>
            <person name="Mikkelsen T.S."/>
            <person name="Karlsson E.K."/>
            <person name="Jaffe D.B."/>
            <person name="Kamal M."/>
            <person name="Clamp M."/>
            <person name="Chang J.L."/>
            <person name="Kulbokas E.J. III"/>
            <person name="Zody M.C."/>
            <person name="Mauceli E."/>
            <person name="Xie X."/>
            <person name="Breen M."/>
            <person name="Wayne R.K."/>
            <person name="Ostrander E.A."/>
            <person name="Ponting C.P."/>
            <person name="Galibert F."/>
            <person name="Smith D.R."/>
            <person name="DeJong P.J."/>
            <person name="Kirkness E."/>
            <person name="Alvarez P."/>
            <person name="Biagi T."/>
            <person name="Brockman W."/>
            <person name="Butler J."/>
            <person name="Chin C.W."/>
            <person name="Cook A."/>
            <person name="Cuff J."/>
            <person name="Daly M.J."/>
            <person name="DeCaprio D."/>
            <person name="Gnerre S."/>
            <person name="Grabherr M."/>
            <person name="Kellis M."/>
            <person name="Kleber M."/>
            <person name="Bardeleben C."/>
            <person name="Goodstadt L."/>
            <person name="Heger A."/>
            <person name="Hitte C."/>
            <person name="Kim L."/>
            <person name="Koepfli K.P."/>
            <person name="Parker H.G."/>
            <person name="Pollinger J.P."/>
            <person name="Searle S.M."/>
            <person name="Sutter N.B."/>
            <person name="Thomas R."/>
            <person name="Webber C."/>
            <person name="Baldwin J."/>
            <person name="Abebe A."/>
            <person name="Abouelleil A."/>
            <person name="Aftuck L."/>
            <person name="Ait-Zahra M."/>
            <person name="Aldredge T."/>
            <person name="Allen N."/>
            <person name="An P."/>
            <person name="Anderson S."/>
            <person name="Antoine C."/>
            <person name="Arachchi H."/>
            <person name="Aslam A."/>
            <person name="Ayotte L."/>
            <person name="Bachantsang P."/>
            <person name="Barry A."/>
            <person name="Bayul T."/>
            <person name="Benamara M."/>
            <person name="Berlin A."/>
            <person name="Bessette D."/>
            <person name="Blitshteyn B."/>
            <person name="Bloom T."/>
            <person name="Blye J."/>
            <person name="Boguslavskiy L."/>
            <person name="Bonnet C."/>
            <person name="Boukhgalter B."/>
            <person name="Brown A."/>
            <person name="Cahill P."/>
            <person name="Calixte N."/>
            <person name="Camarata J."/>
            <person name="Cheshatsang Y."/>
            <person name="Chu J."/>
            <person name="Citroen M."/>
            <person name="Collymore A."/>
            <person name="Cooke P."/>
            <person name="Dawoe T."/>
            <person name="Daza R."/>
            <person name="Decktor K."/>
            <person name="DeGray S."/>
            <person name="Dhargay N."/>
            <person name="Dooley K."/>
            <person name="Dooley K."/>
            <person name="Dorje P."/>
            <person name="Dorjee K."/>
            <person name="Dorris L."/>
            <person name="Duffey N."/>
            <person name="Dupes A."/>
            <person name="Egbiremolen O."/>
            <person name="Elong R."/>
            <person name="Falk J."/>
            <person name="Farina A."/>
            <person name="Faro S."/>
            <person name="Ferguson D."/>
            <person name="Ferreira P."/>
            <person name="Fisher S."/>
            <person name="FitzGerald M."/>
            <person name="Foley K."/>
            <person name="Foley C."/>
            <person name="Franke A."/>
            <person name="Friedrich D."/>
            <person name="Gage D."/>
            <person name="Garber M."/>
            <person name="Gearin G."/>
            <person name="Giannoukos G."/>
            <person name="Goode T."/>
            <person name="Goyette A."/>
            <person name="Graham J."/>
            <person name="Grandbois E."/>
            <person name="Gyaltsen K."/>
            <person name="Hafez N."/>
            <person name="Hagopian D."/>
            <person name="Hagos B."/>
            <person name="Hall J."/>
            <person name="Healy C."/>
            <person name="Hegarty R."/>
            <person name="Honan T."/>
            <person name="Horn A."/>
            <person name="Houde N."/>
            <person name="Hughes L."/>
            <person name="Hunnicutt L."/>
            <person name="Husby M."/>
            <person name="Jester B."/>
            <person name="Jones C."/>
            <person name="Kamat A."/>
            <person name="Kanga B."/>
            <person name="Kells C."/>
            <person name="Khazanovich D."/>
            <person name="Kieu A.C."/>
            <person name="Kisner P."/>
            <person name="Kumar M."/>
            <person name="Lance K."/>
            <person name="Landers T."/>
            <person name="Lara M."/>
            <person name="Lee W."/>
            <person name="Leger J.P."/>
            <person name="Lennon N."/>
            <person name="Leuper L."/>
            <person name="LeVine S."/>
            <person name="Liu J."/>
            <person name="Liu X."/>
            <person name="Lokyitsang Y."/>
            <person name="Lokyitsang T."/>
            <person name="Lui A."/>
            <person name="Macdonald J."/>
            <person name="Major J."/>
            <person name="Marabella R."/>
            <person name="Maru K."/>
            <person name="Matthews C."/>
            <person name="McDonough S."/>
            <person name="Mehta T."/>
            <person name="Meldrim J."/>
            <person name="Melnikov A."/>
            <person name="Meneus L."/>
            <person name="Mihalev A."/>
            <person name="Mihova T."/>
            <person name="Miller K."/>
            <person name="Mittelman R."/>
            <person name="Mlenga V."/>
            <person name="Mulrain L."/>
            <person name="Munson G."/>
            <person name="Navidi A."/>
            <person name="Naylor J."/>
            <person name="Nguyen T."/>
            <person name="Nguyen N."/>
            <person name="Nguyen C."/>
            <person name="Nguyen T."/>
            <person name="Nicol R."/>
            <person name="Norbu N."/>
            <person name="Norbu C."/>
            <person name="Novod N."/>
            <person name="Nyima T."/>
            <person name="Olandt P."/>
            <person name="O'Neill B."/>
            <person name="O'Neill K."/>
            <person name="Osman S."/>
            <person name="Oyono L."/>
            <person name="Patti C."/>
            <person name="Perrin D."/>
            <person name="Phunkhang P."/>
            <person name="Pierre F."/>
            <person name="Priest M."/>
            <person name="Rachupka A."/>
            <person name="Raghuraman S."/>
            <person name="Rameau R."/>
            <person name="Ray V."/>
            <person name="Raymond C."/>
            <person name="Rege F."/>
            <person name="Rise C."/>
            <person name="Rogers J."/>
            <person name="Rogov P."/>
            <person name="Sahalie J."/>
            <person name="Settipalli S."/>
            <person name="Sharpe T."/>
            <person name="Shea T."/>
            <person name="Sheehan M."/>
            <person name="Sherpa N."/>
            <person name="Shi J."/>
            <person name="Shih D."/>
            <person name="Sloan J."/>
            <person name="Smith C."/>
            <person name="Sparrow T."/>
            <person name="Stalker J."/>
            <person name="Stange-Thomann N."/>
            <person name="Stavropoulos S."/>
            <person name="Stone C."/>
            <person name="Stone S."/>
            <person name="Sykes S."/>
            <person name="Tchuinga P."/>
            <person name="Tenzing P."/>
            <person name="Tesfaye S."/>
            <person name="Thoulutsang D."/>
            <person name="Thoulutsang Y."/>
            <person name="Topham K."/>
            <person name="Topping I."/>
            <person name="Tsamla T."/>
            <person name="Vassiliev H."/>
            <person name="Venkataraman V."/>
            <person name="Vo A."/>
            <person name="Wangchuk T."/>
            <person name="Wangdi T."/>
            <person name="Weiand M."/>
            <person name="Wilkinson J."/>
            <person name="Wilson A."/>
            <person name="Yadav S."/>
            <person name="Yang S."/>
            <person name="Yang X."/>
            <person name="Young G."/>
            <person name="Yu Q."/>
            <person name="Zainoun J."/>
            <person name="Zembek L."/>
            <person name="Zimmer A."/>
            <person name="Lander E.S."/>
        </authorList>
    </citation>
    <scope>NUCLEOTIDE SEQUENCE [LARGE SCALE GENOMIC DNA]</scope>
    <source>
        <strain evidence="2">Boxer</strain>
    </source>
</reference>
<reference evidence="3" key="2">
    <citation type="submission" date="2018-10" db="EMBL/GenBank/DDBJ databases">
        <title>De novo assembly of a Great Dane genome.</title>
        <authorList>
            <person name="Kidd J.M."/>
            <person name="Pendleton A.L."/>
            <person name="Shen F."/>
            <person name="Emery S."/>
        </authorList>
    </citation>
    <scope>NUCLEOTIDE SEQUENCE [LARGE SCALE GENOMIC DNA]</scope>
    <source>
        <strain evidence="3">Great Dane</strain>
    </source>
</reference>
<keyword evidence="1" id="KW-1133">Transmembrane helix</keyword>
<keyword evidence="1" id="KW-0472">Membrane</keyword>
<feature type="transmembrane region" description="Helical" evidence="1">
    <location>
        <begin position="52"/>
        <end position="69"/>
    </location>
</feature>
<reference evidence="3" key="3">
    <citation type="submission" date="2025-05" db="UniProtKB">
        <authorList>
            <consortium name="Ensembl"/>
        </authorList>
    </citation>
    <scope>IDENTIFICATION</scope>
</reference>
<keyword evidence="1" id="KW-0812">Transmembrane</keyword>
<protein>
    <submittedName>
        <fullName evidence="3">Uncharacterized protein</fullName>
    </submittedName>
</protein>
<evidence type="ECO:0000313" key="5">
    <source>
        <dbReference type="Proteomes" id="UP000694542"/>
    </source>
</evidence>
<feature type="transmembrane region" description="Helical" evidence="1">
    <location>
        <begin position="12"/>
        <end position="32"/>
    </location>
</feature>
<accession>A0A8C0YZ61</accession>
<name>A0A8C0YZ61_CANLF</name>
<proteinExistence type="predicted"/>
<dbReference type="AlphaFoldDB" id="A0A8C0YZ61"/>
<evidence type="ECO:0000313" key="4">
    <source>
        <dbReference type="Proteomes" id="UP000002254"/>
    </source>
</evidence>
<evidence type="ECO:0000313" key="3">
    <source>
        <dbReference type="Ensembl" id="ENSCAFP00040024817.1"/>
    </source>
</evidence>
<sequence>MYNPATFPSLRIWQLLFRLNLISCYIFKLFLYTLGFVTSHGQVERKLPPCRTVLSPFFFLKIIITGLIVHRACNKMLTLCCETTMVNLH</sequence>
<evidence type="ECO:0000256" key="1">
    <source>
        <dbReference type="SAM" id="Phobius"/>
    </source>
</evidence>
<dbReference type="Proteomes" id="UP000002254">
    <property type="component" value="Chromosome 9"/>
</dbReference>